<dbReference type="Proteomes" id="UP000011676">
    <property type="component" value="Unassembled WGS sequence"/>
</dbReference>
<evidence type="ECO:0000313" key="1">
    <source>
        <dbReference type="EMBL" id="EMC24303.1"/>
    </source>
</evidence>
<name>A0A829BPY6_STRMG</name>
<proteinExistence type="predicted"/>
<organism evidence="1 2">
    <name type="scientific">Streptococcus mutans SM6</name>
    <dbReference type="NCBI Taxonomy" id="857119"/>
    <lineage>
        <taxon>Bacteria</taxon>
        <taxon>Bacillati</taxon>
        <taxon>Bacillota</taxon>
        <taxon>Bacilli</taxon>
        <taxon>Lactobacillales</taxon>
        <taxon>Streptococcaceae</taxon>
        <taxon>Streptococcus</taxon>
    </lineage>
</organism>
<dbReference type="AlphaFoldDB" id="A0A829BPY6"/>
<evidence type="ECO:0000313" key="2">
    <source>
        <dbReference type="Proteomes" id="UP000011676"/>
    </source>
</evidence>
<protein>
    <submittedName>
        <fullName evidence="1">Transposase IS1239</fullName>
    </submittedName>
</protein>
<reference evidence="1 2" key="1">
    <citation type="journal article" date="2013" name="Mol. Biol. Evol.">
        <title>Evolutionary and population genomics of the cavity causing bacteria Streptococcus mutans.</title>
        <authorList>
            <person name="Cornejo O.E."/>
            <person name="Lefebure T."/>
            <person name="Pavinski Bitar P.D."/>
            <person name="Lang P."/>
            <person name="Richards V.P."/>
            <person name="Eilertson K."/>
            <person name="Do T."/>
            <person name="Beighton D."/>
            <person name="Zeng L."/>
            <person name="Ahn S.J."/>
            <person name="Burne R.A."/>
            <person name="Siepel A."/>
            <person name="Bustamante C.D."/>
            <person name="Stanhope M.J."/>
        </authorList>
    </citation>
    <scope>NUCLEOTIDE SEQUENCE [LARGE SCALE GENOMIC DNA]</scope>
    <source>
        <strain evidence="1 2">SM6</strain>
    </source>
</reference>
<comment type="caution">
    <text evidence="1">The sequence shown here is derived from an EMBL/GenBank/DDBJ whole genome shotgun (WGS) entry which is preliminary data.</text>
</comment>
<dbReference type="EMBL" id="AHSR01000018">
    <property type="protein sequence ID" value="EMC24303.1"/>
    <property type="molecule type" value="Genomic_DNA"/>
</dbReference>
<sequence>MQNRYSSKGGHLTITERQLIEGWKKQWCYCQTFKKALQTIHNEIKRGLIIQQRRSGKFEKMYQADSRLCSTFLQH</sequence>
<accession>A0A829BPY6</accession>
<gene>
    <name evidence="1" type="ORF">SMU82_04453</name>
</gene>